<accession>A0A1U7JKT3</accession>
<evidence type="ECO:0000313" key="2">
    <source>
        <dbReference type="EMBL" id="OKL45304.1"/>
    </source>
</evidence>
<proteinExistence type="predicted"/>
<dbReference type="InterPro" id="IPR019704">
    <property type="entry name" value="Flagellar_assmbl_FliX_class2"/>
</dbReference>
<keyword evidence="2" id="KW-0282">Flagellum</keyword>
<reference evidence="2 3" key="1">
    <citation type="submission" date="2016-03" db="EMBL/GenBank/DDBJ databases">
        <title>Genome sequence of Nesiotobacter sp. nov., a moderately halophilic alphaproteobacterium isolated from the Yellow Sea, China.</title>
        <authorList>
            <person name="Zhang G."/>
            <person name="Zhang R."/>
        </authorList>
    </citation>
    <scope>NUCLEOTIDE SEQUENCE [LARGE SCALE GENOMIC DNA]</scope>
    <source>
        <strain evidence="2 3">WB1-6</strain>
    </source>
</reference>
<feature type="region of interest" description="Disordered" evidence="1">
    <location>
        <begin position="1"/>
        <end position="51"/>
    </location>
</feature>
<feature type="compositionally biased region" description="Polar residues" evidence="1">
    <location>
        <begin position="1"/>
        <end position="17"/>
    </location>
</feature>
<evidence type="ECO:0000313" key="3">
    <source>
        <dbReference type="Proteomes" id="UP000185783"/>
    </source>
</evidence>
<organism evidence="2 3">
    <name type="scientific">Pseudovibrio exalbescens</name>
    <dbReference type="NCBI Taxonomy" id="197461"/>
    <lineage>
        <taxon>Bacteria</taxon>
        <taxon>Pseudomonadati</taxon>
        <taxon>Pseudomonadota</taxon>
        <taxon>Alphaproteobacteria</taxon>
        <taxon>Hyphomicrobiales</taxon>
        <taxon>Stappiaceae</taxon>
        <taxon>Pseudovibrio</taxon>
    </lineage>
</organism>
<dbReference type="STRING" id="197461.A3843_02905"/>
<dbReference type="Proteomes" id="UP000185783">
    <property type="component" value="Unassembled WGS sequence"/>
</dbReference>
<protein>
    <submittedName>
        <fullName evidence="2">Flagellar assembly regulator FliX</fullName>
    </submittedName>
</protein>
<feature type="compositionally biased region" description="Low complexity" evidence="1">
    <location>
        <begin position="27"/>
        <end position="46"/>
    </location>
</feature>
<comment type="caution">
    <text evidence="2">The sequence shown here is derived from an EMBL/GenBank/DDBJ whole genome shotgun (WGS) entry which is preliminary data.</text>
</comment>
<dbReference type="GO" id="GO:0044781">
    <property type="term" value="P:bacterial-type flagellum organization"/>
    <property type="evidence" value="ECO:0007669"/>
    <property type="project" value="InterPro"/>
</dbReference>
<dbReference type="EMBL" id="LVVZ01000005">
    <property type="protein sequence ID" value="OKL45304.1"/>
    <property type="molecule type" value="Genomic_DNA"/>
</dbReference>
<keyword evidence="3" id="KW-1185">Reference proteome</keyword>
<sequence length="143" mass="15664">MLIRTTPVSGLSSTTGIRKTKNDPKKSSSSFSVEQESSETQTAQGTGHTGGIQNVDALLMLQQVDDPMTGKRKAMKYGLDLLDQLDLLKIDLLQGRVSPERLERIVTQLGNRVKSGDAGLDQVVEDIELRARIELAKLGRFPD</sequence>
<dbReference type="RefSeq" id="WP_028480199.1">
    <property type="nucleotide sequence ID" value="NZ_LVVZ01000005.1"/>
</dbReference>
<name>A0A1U7JKT3_9HYPH</name>
<keyword evidence="2" id="KW-0966">Cell projection</keyword>
<keyword evidence="2" id="KW-0969">Cilium</keyword>
<dbReference type="Pfam" id="PF10768">
    <property type="entry name" value="FliX"/>
    <property type="match status" value="1"/>
</dbReference>
<evidence type="ECO:0000256" key="1">
    <source>
        <dbReference type="SAM" id="MobiDB-lite"/>
    </source>
</evidence>
<dbReference type="AlphaFoldDB" id="A0A1U7JKT3"/>
<gene>
    <name evidence="2" type="ORF">A3843_02905</name>
</gene>